<dbReference type="eggNOG" id="COG1846">
    <property type="taxonomic scope" value="Bacteria"/>
</dbReference>
<evidence type="ECO:0000256" key="2">
    <source>
        <dbReference type="ARBA" id="ARBA00023125"/>
    </source>
</evidence>
<dbReference type="SMART" id="SM00347">
    <property type="entry name" value="HTH_MARR"/>
    <property type="match status" value="1"/>
</dbReference>
<keyword evidence="1" id="KW-0805">Transcription regulation</keyword>
<dbReference type="PANTHER" id="PTHR42756:SF1">
    <property type="entry name" value="TRANSCRIPTIONAL REPRESSOR OF EMRAB OPERON"/>
    <property type="match status" value="1"/>
</dbReference>
<dbReference type="InterPro" id="IPR036388">
    <property type="entry name" value="WH-like_DNA-bd_sf"/>
</dbReference>
<sequence>MNLKEDLPDTNDERAQKEADEIIEIFKSIKRSVSCKYEKIAKEYGYTPQQLGVIFHLYKMPSITLNELSEHMNLTKSTVSGIVDRLARQGVVNREVPENNRRIVKLSISEEFKNNNDICLIKKRFIGEFISNAIKKTDKEEVEKIIYGLRQFSKLLSEEE</sequence>
<dbReference type="KEGG" id="csr:Cspa_c43360"/>
<dbReference type="SUPFAM" id="SSF46785">
    <property type="entry name" value="Winged helix' DNA-binding domain"/>
    <property type="match status" value="1"/>
</dbReference>
<evidence type="ECO:0000313" key="6">
    <source>
        <dbReference type="Proteomes" id="UP000011728"/>
    </source>
</evidence>
<keyword evidence="3" id="KW-0804">Transcription</keyword>
<name>M1MJH9_9CLOT</name>
<gene>
    <name evidence="5" type="ORF">Cspa_c43360</name>
</gene>
<dbReference type="PROSITE" id="PS50995">
    <property type="entry name" value="HTH_MARR_2"/>
    <property type="match status" value="1"/>
</dbReference>
<dbReference type="Proteomes" id="UP000011728">
    <property type="component" value="Chromosome"/>
</dbReference>
<dbReference type="Gene3D" id="1.10.10.10">
    <property type="entry name" value="Winged helix-like DNA-binding domain superfamily/Winged helix DNA-binding domain"/>
    <property type="match status" value="1"/>
</dbReference>
<dbReference type="OrthoDB" id="49580at2"/>
<dbReference type="STRING" id="36745.CLSAP_41030"/>
<accession>M1MJH9</accession>
<feature type="domain" description="HTH marR-type" evidence="4">
    <location>
        <begin position="19"/>
        <end position="154"/>
    </location>
</feature>
<keyword evidence="6" id="KW-1185">Reference proteome</keyword>
<evidence type="ECO:0000256" key="1">
    <source>
        <dbReference type="ARBA" id="ARBA00023015"/>
    </source>
</evidence>
<reference evidence="5 6" key="1">
    <citation type="submission" date="2013-02" db="EMBL/GenBank/DDBJ databases">
        <title>Genome sequence of Clostridium saccharoperbutylacetonicum N1-4(HMT).</title>
        <authorList>
            <person name="Poehlein A."/>
            <person name="Daniel R."/>
        </authorList>
    </citation>
    <scope>NUCLEOTIDE SEQUENCE [LARGE SCALE GENOMIC DNA]</scope>
    <source>
        <strain evidence="6">N1-4(HMT)</strain>
    </source>
</reference>
<dbReference type="HOGENOM" id="CLU_083287_27_7_9"/>
<dbReference type="EMBL" id="CP004121">
    <property type="protein sequence ID" value="AGF58089.1"/>
    <property type="molecule type" value="Genomic_DNA"/>
</dbReference>
<dbReference type="GO" id="GO:0003677">
    <property type="term" value="F:DNA binding"/>
    <property type="evidence" value="ECO:0007669"/>
    <property type="project" value="UniProtKB-KW"/>
</dbReference>
<dbReference type="Pfam" id="PF01047">
    <property type="entry name" value="MarR"/>
    <property type="match status" value="1"/>
</dbReference>
<dbReference type="PATRIC" id="fig|931276.5.peg.4368"/>
<dbReference type="InterPro" id="IPR000835">
    <property type="entry name" value="HTH_MarR-typ"/>
</dbReference>
<evidence type="ECO:0000256" key="3">
    <source>
        <dbReference type="ARBA" id="ARBA00023163"/>
    </source>
</evidence>
<dbReference type="RefSeq" id="WP_015394400.1">
    <property type="nucleotide sequence ID" value="NC_020291.1"/>
</dbReference>
<dbReference type="GO" id="GO:0003700">
    <property type="term" value="F:DNA-binding transcription factor activity"/>
    <property type="evidence" value="ECO:0007669"/>
    <property type="project" value="InterPro"/>
</dbReference>
<evidence type="ECO:0000313" key="5">
    <source>
        <dbReference type="EMBL" id="AGF58089.1"/>
    </source>
</evidence>
<dbReference type="AlphaFoldDB" id="M1MJH9"/>
<dbReference type="InterPro" id="IPR036390">
    <property type="entry name" value="WH_DNA-bd_sf"/>
</dbReference>
<proteinExistence type="predicted"/>
<protein>
    <submittedName>
        <fullName evidence="5">Transcriptional regulator</fullName>
    </submittedName>
</protein>
<dbReference type="PANTHER" id="PTHR42756">
    <property type="entry name" value="TRANSCRIPTIONAL REGULATOR, MARR"/>
    <property type="match status" value="1"/>
</dbReference>
<evidence type="ECO:0000259" key="4">
    <source>
        <dbReference type="PROSITE" id="PS50995"/>
    </source>
</evidence>
<keyword evidence="2" id="KW-0238">DNA-binding</keyword>
<organism evidence="5 6">
    <name type="scientific">Clostridium saccharoperbutylacetonicum N1-4(HMT)</name>
    <dbReference type="NCBI Taxonomy" id="931276"/>
    <lineage>
        <taxon>Bacteria</taxon>
        <taxon>Bacillati</taxon>
        <taxon>Bacillota</taxon>
        <taxon>Clostridia</taxon>
        <taxon>Eubacteriales</taxon>
        <taxon>Clostridiaceae</taxon>
        <taxon>Clostridium</taxon>
    </lineage>
</organism>